<dbReference type="SUPFAM" id="SSF54373">
    <property type="entry name" value="FAD-linked reductases, C-terminal domain"/>
    <property type="match status" value="1"/>
</dbReference>
<protein>
    <submittedName>
        <fullName evidence="7">Phenol 2-monooxygenase</fullName>
    </submittedName>
</protein>
<name>A0A2T2NL58_CORCC</name>
<sequence>MEKKVDVLICGSGSAGIFAGTWLARYGIPCTILERRPGPMEIGQADGVQCRTVEIYESFGLSEDLLREAYHILEVCFWGEDESGTGIERKSRAPDMVTGLSHMPHVILNQAKMNGLMLGEMERCSGGKQGVEYGAVVKGLEVDEATMGDPEAHCCKVTVEKDGKEEIYLAKYVLGCDGAHSTVRHSLGFPMLGDTTDTVWGVMDIYPKTTFPDIRRKCTIHSPSGNILIIPREGGSLVRFYIQLPPGSKPKDVTLADLQATAKKIFAPYQMDFADTFWWSAYSIGQRLAGAFHKGYRVFLTGDACHTHSPKAGQGMNVSLQDGYNIGWKLAQVLSGISPPSLLRTYVLERSKTAADLIAFDREFARMFSEREESPGKFAEYFTKSGRYTAGFTAKYDDSEITDLSGSTQELAKHVTVGMRFPSAQVIRYCDCKAMQLQRALQSNGRWRVVVFGGDTNRRESSSKLEKLAHTLEPLAKKVTPEGKDIDSLIEPILVLSSKFLQVEQEQIPSFFWPVTGQWRIRDLHKTYIDDEHYNSGHGYAYEKYGVDPTVGAVVIVRPDQYVSKVTTLDDFEGIENFFEGCFLGKGIEPGNANAKL</sequence>
<dbReference type="Gene3D" id="3.50.50.60">
    <property type="entry name" value="FAD/NAD(P)-binding domain"/>
    <property type="match status" value="1"/>
</dbReference>
<dbReference type="OrthoDB" id="1716816at2759"/>
<dbReference type="InterPro" id="IPR002938">
    <property type="entry name" value="FAD-bd"/>
</dbReference>
<dbReference type="InterPro" id="IPR050641">
    <property type="entry name" value="RIFMO-like"/>
</dbReference>
<keyword evidence="8" id="KW-1185">Reference proteome</keyword>
<dbReference type="Gene3D" id="3.40.30.20">
    <property type="match status" value="1"/>
</dbReference>
<dbReference type="PRINTS" id="PR00420">
    <property type="entry name" value="RNGMNOXGNASE"/>
</dbReference>
<keyword evidence="7" id="KW-0503">Monooxygenase</keyword>
<dbReference type="SUPFAM" id="SSF52833">
    <property type="entry name" value="Thioredoxin-like"/>
    <property type="match status" value="1"/>
</dbReference>
<keyword evidence="4" id="KW-0560">Oxidoreductase</keyword>
<dbReference type="AlphaFoldDB" id="A0A2T2NL58"/>
<dbReference type="NCBIfam" id="NF006144">
    <property type="entry name" value="PRK08294.1"/>
    <property type="match status" value="1"/>
</dbReference>
<gene>
    <name evidence="7" type="ORF">BS50DRAFT_574484</name>
</gene>
<dbReference type="Pfam" id="PF07976">
    <property type="entry name" value="Phe_hydrox_dim"/>
    <property type="match status" value="1"/>
</dbReference>
<evidence type="ECO:0000313" key="8">
    <source>
        <dbReference type="Proteomes" id="UP000240883"/>
    </source>
</evidence>
<evidence type="ECO:0000256" key="3">
    <source>
        <dbReference type="ARBA" id="ARBA00022827"/>
    </source>
</evidence>
<organism evidence="7 8">
    <name type="scientific">Corynespora cassiicola Philippines</name>
    <dbReference type="NCBI Taxonomy" id="1448308"/>
    <lineage>
        <taxon>Eukaryota</taxon>
        <taxon>Fungi</taxon>
        <taxon>Dikarya</taxon>
        <taxon>Ascomycota</taxon>
        <taxon>Pezizomycotina</taxon>
        <taxon>Dothideomycetes</taxon>
        <taxon>Pleosporomycetidae</taxon>
        <taxon>Pleosporales</taxon>
        <taxon>Corynesporascaceae</taxon>
        <taxon>Corynespora</taxon>
    </lineage>
</organism>
<dbReference type="CDD" id="cd02979">
    <property type="entry name" value="PHOX_C"/>
    <property type="match status" value="1"/>
</dbReference>
<dbReference type="Pfam" id="PF01494">
    <property type="entry name" value="FAD_binding_3"/>
    <property type="match status" value="1"/>
</dbReference>
<dbReference type="Proteomes" id="UP000240883">
    <property type="component" value="Unassembled WGS sequence"/>
</dbReference>
<dbReference type="InterPro" id="IPR036249">
    <property type="entry name" value="Thioredoxin-like_sf"/>
</dbReference>
<dbReference type="Gene3D" id="3.30.9.10">
    <property type="entry name" value="D-Amino Acid Oxidase, subunit A, domain 2"/>
    <property type="match status" value="1"/>
</dbReference>
<dbReference type="PANTHER" id="PTHR43004:SF10">
    <property type="entry name" value="2-MONOOXYGENASE, PUTATIVE (AFU_ORTHOLOGUE AFUA_6G11480)-RELATED"/>
    <property type="match status" value="1"/>
</dbReference>
<dbReference type="InterPro" id="IPR012941">
    <property type="entry name" value="Phe_hydrox_C_dim_dom"/>
</dbReference>
<dbReference type="PANTHER" id="PTHR43004">
    <property type="entry name" value="TRK SYSTEM POTASSIUM UPTAKE PROTEIN"/>
    <property type="match status" value="1"/>
</dbReference>
<dbReference type="InterPro" id="IPR036188">
    <property type="entry name" value="FAD/NAD-bd_sf"/>
</dbReference>
<keyword evidence="3" id="KW-0274">FAD</keyword>
<keyword evidence="2" id="KW-0285">Flavoprotein</keyword>
<dbReference type="SUPFAM" id="SSF51905">
    <property type="entry name" value="FAD/NAD(P)-binding domain"/>
    <property type="match status" value="1"/>
</dbReference>
<evidence type="ECO:0000256" key="2">
    <source>
        <dbReference type="ARBA" id="ARBA00022630"/>
    </source>
</evidence>
<reference evidence="7 8" key="1">
    <citation type="journal article" date="2018" name="Front. Microbiol.">
        <title>Genome-Wide Analysis of Corynespora cassiicola Leaf Fall Disease Putative Effectors.</title>
        <authorList>
            <person name="Lopez D."/>
            <person name="Ribeiro S."/>
            <person name="Label P."/>
            <person name="Fumanal B."/>
            <person name="Venisse J.S."/>
            <person name="Kohler A."/>
            <person name="de Oliveira R.R."/>
            <person name="Labutti K."/>
            <person name="Lipzen A."/>
            <person name="Lail K."/>
            <person name="Bauer D."/>
            <person name="Ohm R.A."/>
            <person name="Barry K.W."/>
            <person name="Spatafora J."/>
            <person name="Grigoriev I.V."/>
            <person name="Martin F.M."/>
            <person name="Pujade-Renaud V."/>
        </authorList>
    </citation>
    <scope>NUCLEOTIDE SEQUENCE [LARGE SCALE GENOMIC DNA]</scope>
    <source>
        <strain evidence="7 8">Philippines</strain>
    </source>
</reference>
<evidence type="ECO:0000259" key="5">
    <source>
        <dbReference type="Pfam" id="PF01494"/>
    </source>
</evidence>
<evidence type="ECO:0000259" key="6">
    <source>
        <dbReference type="Pfam" id="PF07976"/>
    </source>
</evidence>
<feature type="domain" description="Phenol hydroxylase-like C-terminal dimerisation" evidence="6">
    <location>
        <begin position="395"/>
        <end position="584"/>
    </location>
</feature>
<dbReference type="STRING" id="1448308.A0A2T2NL58"/>
<dbReference type="GO" id="GO:0016709">
    <property type="term" value="F:oxidoreductase activity, acting on paired donors, with incorporation or reduction of molecular oxygen, NAD(P)H as one donor, and incorporation of one atom of oxygen"/>
    <property type="evidence" value="ECO:0007669"/>
    <property type="project" value="UniProtKB-ARBA"/>
</dbReference>
<accession>A0A2T2NL58</accession>
<comment type="similarity">
    <text evidence="1">Belongs to the PheA/TfdB FAD monooxygenase family.</text>
</comment>
<dbReference type="GO" id="GO:0071949">
    <property type="term" value="F:FAD binding"/>
    <property type="evidence" value="ECO:0007669"/>
    <property type="project" value="InterPro"/>
</dbReference>
<evidence type="ECO:0000313" key="7">
    <source>
        <dbReference type="EMBL" id="PSN66006.1"/>
    </source>
</evidence>
<evidence type="ECO:0000256" key="1">
    <source>
        <dbReference type="ARBA" id="ARBA00007801"/>
    </source>
</evidence>
<evidence type="ECO:0000256" key="4">
    <source>
        <dbReference type="ARBA" id="ARBA00023002"/>
    </source>
</evidence>
<proteinExistence type="inferred from homology"/>
<feature type="domain" description="FAD-binding" evidence="5">
    <location>
        <begin position="4"/>
        <end position="360"/>
    </location>
</feature>
<dbReference type="EMBL" id="KZ678136">
    <property type="protein sequence ID" value="PSN66006.1"/>
    <property type="molecule type" value="Genomic_DNA"/>
</dbReference>
<dbReference type="InterPro" id="IPR038220">
    <property type="entry name" value="PHOX_C_sf"/>
</dbReference>